<evidence type="ECO:0000313" key="7">
    <source>
        <dbReference type="EMBL" id="KAG2313851.1"/>
    </source>
</evidence>
<accession>A0A8X7VMA1</accession>
<dbReference type="InterPro" id="IPR006904">
    <property type="entry name" value="DUF716"/>
</dbReference>
<evidence type="ECO:0000313" key="8">
    <source>
        <dbReference type="Proteomes" id="UP000886595"/>
    </source>
</evidence>
<dbReference type="EMBL" id="JAAMPC010000004">
    <property type="protein sequence ID" value="KAG2313851.1"/>
    <property type="molecule type" value="Genomic_DNA"/>
</dbReference>
<evidence type="ECO:0000256" key="2">
    <source>
        <dbReference type="ARBA" id="ARBA00006948"/>
    </source>
</evidence>
<dbReference type="Proteomes" id="UP000886595">
    <property type="component" value="Unassembled WGS sequence"/>
</dbReference>
<dbReference type="AlphaFoldDB" id="A0A8X7VMA1"/>
<organism evidence="7 8">
    <name type="scientific">Brassica carinata</name>
    <name type="common">Ethiopian mustard</name>
    <name type="synonym">Abyssinian cabbage</name>
    <dbReference type="NCBI Taxonomy" id="52824"/>
    <lineage>
        <taxon>Eukaryota</taxon>
        <taxon>Viridiplantae</taxon>
        <taxon>Streptophyta</taxon>
        <taxon>Embryophyta</taxon>
        <taxon>Tracheophyta</taxon>
        <taxon>Spermatophyta</taxon>
        <taxon>Magnoliopsida</taxon>
        <taxon>eudicotyledons</taxon>
        <taxon>Gunneridae</taxon>
        <taxon>Pentapetalae</taxon>
        <taxon>rosids</taxon>
        <taxon>malvids</taxon>
        <taxon>Brassicales</taxon>
        <taxon>Brassicaceae</taxon>
        <taxon>Brassiceae</taxon>
        <taxon>Brassica</taxon>
    </lineage>
</organism>
<keyword evidence="8" id="KW-1185">Reference proteome</keyword>
<evidence type="ECO:0000256" key="1">
    <source>
        <dbReference type="ARBA" id="ARBA00004141"/>
    </source>
</evidence>
<reference evidence="7 8" key="1">
    <citation type="submission" date="2020-02" db="EMBL/GenBank/DDBJ databases">
        <authorList>
            <person name="Ma Q."/>
            <person name="Huang Y."/>
            <person name="Song X."/>
            <person name="Pei D."/>
        </authorList>
    </citation>
    <scope>NUCLEOTIDE SEQUENCE [LARGE SCALE GENOMIC DNA]</scope>
    <source>
        <strain evidence="7">Sxm20200214</strain>
        <tissue evidence="7">Leaf</tissue>
    </source>
</reference>
<protein>
    <submittedName>
        <fullName evidence="7">Uncharacterized protein</fullName>
    </submittedName>
</protein>
<gene>
    <name evidence="7" type="ORF">Bca52824_016973</name>
</gene>
<comment type="caution">
    <text evidence="7">The sequence shown here is derived from an EMBL/GenBank/DDBJ whole genome shotgun (WGS) entry which is preliminary data.</text>
</comment>
<name>A0A8X7VMA1_BRACI</name>
<proteinExistence type="inferred from homology"/>
<keyword evidence="3 6" id="KW-0812">Transmembrane</keyword>
<dbReference type="PANTHER" id="PTHR46285:SF9">
    <property type="entry name" value="(RAPE) HYPOTHETICAL PROTEIN"/>
    <property type="match status" value="1"/>
</dbReference>
<comment type="subcellular location">
    <subcellularLocation>
        <location evidence="1">Membrane</location>
        <topology evidence="1">Multi-pass membrane protein</topology>
    </subcellularLocation>
</comment>
<dbReference type="OrthoDB" id="551896at2759"/>
<evidence type="ECO:0000256" key="4">
    <source>
        <dbReference type="ARBA" id="ARBA00022989"/>
    </source>
</evidence>
<sequence>MVKCSTEEALHRAKSLANIEFSWLFVITTIFVVTLYLIVDRVYGGNVEYSSLNTNYQREQHDEEQQHFEPQSTQKMRFVQMGKLVEHGDKM</sequence>
<evidence type="ECO:0000256" key="5">
    <source>
        <dbReference type="ARBA" id="ARBA00023136"/>
    </source>
</evidence>
<comment type="similarity">
    <text evidence="2">Belongs to the TMEM45 family.</text>
</comment>
<keyword evidence="5 6" id="KW-0472">Membrane</keyword>
<dbReference type="Pfam" id="PF04819">
    <property type="entry name" value="DUF716"/>
    <property type="match status" value="1"/>
</dbReference>
<evidence type="ECO:0000256" key="3">
    <source>
        <dbReference type="ARBA" id="ARBA00022692"/>
    </source>
</evidence>
<feature type="transmembrane region" description="Helical" evidence="6">
    <location>
        <begin position="21"/>
        <end position="39"/>
    </location>
</feature>
<dbReference type="GO" id="GO:0016020">
    <property type="term" value="C:membrane"/>
    <property type="evidence" value="ECO:0007669"/>
    <property type="project" value="UniProtKB-SubCell"/>
</dbReference>
<evidence type="ECO:0000256" key="6">
    <source>
        <dbReference type="SAM" id="Phobius"/>
    </source>
</evidence>
<dbReference type="PANTHER" id="PTHR46285">
    <property type="entry name" value="PROTEINASE INHIBITOR I4, SERPIN (DUF716)-RELATED"/>
    <property type="match status" value="1"/>
</dbReference>
<keyword evidence="4 6" id="KW-1133">Transmembrane helix</keyword>